<feature type="signal peptide" evidence="1">
    <location>
        <begin position="1"/>
        <end position="21"/>
    </location>
</feature>
<name>A0A0G4IN26_PLABS</name>
<dbReference type="EMBL" id="OVEO01000003">
    <property type="protein sequence ID" value="SPQ94672.1"/>
    <property type="molecule type" value="Genomic_DNA"/>
</dbReference>
<keyword evidence="4" id="KW-1185">Reference proteome</keyword>
<dbReference type="EMBL" id="CDSF01000068">
    <property type="protein sequence ID" value="CEO96616.1"/>
    <property type="molecule type" value="Genomic_DNA"/>
</dbReference>
<dbReference type="Proteomes" id="UP000039324">
    <property type="component" value="Unassembled WGS sequence"/>
</dbReference>
<evidence type="ECO:0000313" key="4">
    <source>
        <dbReference type="Proteomes" id="UP000039324"/>
    </source>
</evidence>
<protein>
    <submittedName>
        <fullName evidence="2">Uncharacterized protein</fullName>
    </submittedName>
</protein>
<keyword evidence="1" id="KW-0732">Signal</keyword>
<geneLocation type="mitochondrion" evidence="3"/>
<reference evidence="2 4" key="1">
    <citation type="submission" date="2015-02" db="EMBL/GenBank/DDBJ databases">
        <authorList>
            <person name="Chooi Y.-H."/>
        </authorList>
    </citation>
    <scope>NUCLEOTIDE SEQUENCE [LARGE SCALE GENOMIC DNA]</scope>
    <source>
        <strain evidence="2">E3</strain>
    </source>
</reference>
<sequence>MQTDILAASLVTILLVALATGFGTSDSKCDSKADADIISHKEEVFDHLADCSFKVCLSQWMSADKIEACIDDCMKQETDLSPECASCFGTQAACVVNSHSTSDRRQCAEDLIKCTGGDFGHEAISAMSAHVRLSLVQNDDRVTEM</sequence>
<evidence type="ECO:0000313" key="3">
    <source>
        <dbReference type="EMBL" id="SPQ94672.1"/>
    </source>
</evidence>
<gene>
    <name evidence="2" type="ORF">PBRA_005225</name>
    <name evidence="3" type="ORF">PLBR_LOCUS1887</name>
</gene>
<dbReference type="Proteomes" id="UP000290189">
    <property type="component" value="Unassembled WGS sequence"/>
</dbReference>
<reference evidence="3 5" key="2">
    <citation type="submission" date="2018-03" db="EMBL/GenBank/DDBJ databases">
        <authorList>
            <person name="Fogelqvist J."/>
        </authorList>
    </citation>
    <scope>NUCLEOTIDE SEQUENCE [LARGE SCALE GENOMIC DNA]</scope>
</reference>
<evidence type="ECO:0000313" key="2">
    <source>
        <dbReference type="EMBL" id="CEO96616.1"/>
    </source>
</evidence>
<evidence type="ECO:0000256" key="1">
    <source>
        <dbReference type="SAM" id="SignalP"/>
    </source>
</evidence>
<organism evidence="2 4">
    <name type="scientific">Plasmodiophora brassicae</name>
    <name type="common">Clubroot disease agent</name>
    <dbReference type="NCBI Taxonomy" id="37360"/>
    <lineage>
        <taxon>Eukaryota</taxon>
        <taxon>Sar</taxon>
        <taxon>Rhizaria</taxon>
        <taxon>Endomyxa</taxon>
        <taxon>Phytomyxea</taxon>
        <taxon>Plasmodiophorida</taxon>
        <taxon>Plasmodiophoridae</taxon>
        <taxon>Plasmodiophora</taxon>
    </lineage>
</organism>
<accession>A0A0G4IN26</accession>
<keyword evidence="3" id="KW-0496">Mitochondrion</keyword>
<evidence type="ECO:0000313" key="5">
    <source>
        <dbReference type="Proteomes" id="UP000290189"/>
    </source>
</evidence>
<proteinExistence type="predicted"/>
<feature type="chain" id="PRO_5035991175" evidence="1">
    <location>
        <begin position="22"/>
        <end position="145"/>
    </location>
</feature>
<dbReference type="AlphaFoldDB" id="A0A0G4IN26"/>